<feature type="domain" description="SAP" evidence="3">
    <location>
        <begin position="3"/>
        <end position="37"/>
    </location>
</feature>
<dbReference type="InterPro" id="IPR014764">
    <property type="entry name" value="DCN-prot"/>
</dbReference>
<dbReference type="GO" id="GO:0000151">
    <property type="term" value="C:ubiquitin ligase complex"/>
    <property type="evidence" value="ECO:0007669"/>
    <property type="project" value="TreeGrafter"/>
</dbReference>
<feature type="compositionally biased region" description="Polar residues" evidence="2">
    <location>
        <begin position="54"/>
        <end position="69"/>
    </location>
</feature>
<dbReference type="InterPro" id="IPR003034">
    <property type="entry name" value="SAP_dom"/>
</dbReference>
<gene>
    <name evidence="5" type="ORF">HBR001_LOCUS3103</name>
</gene>
<dbReference type="SMART" id="SM00513">
    <property type="entry name" value="SAP"/>
    <property type="match status" value="1"/>
</dbReference>
<reference evidence="5" key="1">
    <citation type="submission" date="2022-12" db="EMBL/GenBank/DDBJ databases">
        <authorList>
            <person name="Webb A."/>
        </authorList>
    </citation>
    <scope>NUCLEOTIDE SEQUENCE</scope>
    <source>
        <strain evidence="5">Hp1</strain>
    </source>
</reference>
<dbReference type="AlphaFoldDB" id="A0AAV0TP67"/>
<dbReference type="InterPro" id="IPR005176">
    <property type="entry name" value="PONY_dom"/>
</dbReference>
<evidence type="ECO:0000313" key="6">
    <source>
        <dbReference type="Proteomes" id="UP001162031"/>
    </source>
</evidence>
<dbReference type="GO" id="GO:0097602">
    <property type="term" value="F:cullin family protein binding"/>
    <property type="evidence" value="ECO:0007669"/>
    <property type="project" value="TreeGrafter"/>
</dbReference>
<organism evidence="5 6">
    <name type="scientific">Hyaloperonospora brassicae</name>
    <name type="common">Brassica downy mildew</name>
    <name type="synonym">Peronospora brassicae</name>
    <dbReference type="NCBI Taxonomy" id="162125"/>
    <lineage>
        <taxon>Eukaryota</taxon>
        <taxon>Sar</taxon>
        <taxon>Stramenopiles</taxon>
        <taxon>Oomycota</taxon>
        <taxon>Peronosporomycetes</taxon>
        <taxon>Peronosporales</taxon>
        <taxon>Peronosporaceae</taxon>
        <taxon>Hyaloperonospora</taxon>
    </lineage>
</organism>
<sequence length="310" mass="34830">MDLSSLRVKELTEICRTFGIRTSGRKAELVERIKANATYQSDVATMDMTEHSNTHQSGPKCSTKRSLGTNVVERDSADKKQKLEKQDTAAIDAVFACFLDPPAEEAAITDDGILALCDALGVDAQDPVMLALSCAMEAETMGIYTRTEFRRGMHKLQCRSIEDLRGKLSSLRSQMQDRAHFATIYSFTYGFSKDPTQKSLALELALGLWELLLPGHFRWHRHWIQYARKNSRSVVSKDLWLQVLDFGLQIEPDLSNYDENGAWPVLLDEFAAYMLELISSKGLAAVQQKERTMVAESGKTDSAEYMLVDD</sequence>
<dbReference type="GO" id="GO:0031624">
    <property type="term" value="F:ubiquitin conjugating enzyme binding"/>
    <property type="evidence" value="ECO:0007669"/>
    <property type="project" value="TreeGrafter"/>
</dbReference>
<dbReference type="SUPFAM" id="SSF68906">
    <property type="entry name" value="SAP domain"/>
    <property type="match status" value="1"/>
</dbReference>
<proteinExistence type="predicted"/>
<evidence type="ECO:0000256" key="1">
    <source>
        <dbReference type="RuleBase" id="RU410713"/>
    </source>
</evidence>
<evidence type="ECO:0000256" key="2">
    <source>
        <dbReference type="SAM" id="MobiDB-lite"/>
    </source>
</evidence>
<dbReference type="PROSITE" id="PS50800">
    <property type="entry name" value="SAP"/>
    <property type="match status" value="1"/>
</dbReference>
<dbReference type="Gene3D" id="1.10.720.30">
    <property type="entry name" value="SAP domain"/>
    <property type="match status" value="1"/>
</dbReference>
<dbReference type="EMBL" id="CANTFL010000479">
    <property type="protein sequence ID" value="CAI5723379.1"/>
    <property type="molecule type" value="Genomic_DNA"/>
</dbReference>
<evidence type="ECO:0000313" key="5">
    <source>
        <dbReference type="EMBL" id="CAI5723379.1"/>
    </source>
</evidence>
<dbReference type="PANTHER" id="PTHR12281">
    <property type="entry name" value="RP42 RELATED"/>
    <property type="match status" value="1"/>
</dbReference>
<dbReference type="Pfam" id="PF02037">
    <property type="entry name" value="SAP"/>
    <property type="match status" value="1"/>
</dbReference>
<comment type="function">
    <text evidence="1">Neddylation of cullins play an essential role in the regulation of SCF-type complexes activity.</text>
</comment>
<dbReference type="Proteomes" id="UP001162031">
    <property type="component" value="Unassembled WGS sequence"/>
</dbReference>
<dbReference type="InterPro" id="IPR042460">
    <property type="entry name" value="DCN1-like_PONY"/>
</dbReference>
<dbReference type="InterPro" id="IPR036361">
    <property type="entry name" value="SAP_dom_sf"/>
</dbReference>
<comment type="caution">
    <text evidence="5">The sequence shown here is derived from an EMBL/GenBank/DDBJ whole genome shotgun (WGS) entry which is preliminary data.</text>
</comment>
<evidence type="ECO:0000259" key="4">
    <source>
        <dbReference type="PROSITE" id="PS51229"/>
    </source>
</evidence>
<protein>
    <recommendedName>
        <fullName evidence="1">Defective in cullin neddylation protein</fullName>
    </recommendedName>
</protein>
<dbReference type="Pfam" id="PF03556">
    <property type="entry name" value="Cullin_binding"/>
    <property type="match status" value="1"/>
</dbReference>
<dbReference type="GO" id="GO:0045116">
    <property type="term" value="P:protein neddylation"/>
    <property type="evidence" value="ECO:0007669"/>
    <property type="project" value="TreeGrafter"/>
</dbReference>
<feature type="compositionally biased region" description="Basic and acidic residues" evidence="2">
    <location>
        <begin position="72"/>
        <end position="83"/>
    </location>
</feature>
<name>A0AAV0TP67_HYABA</name>
<dbReference type="Gene3D" id="1.10.238.200">
    <property type="entry name" value="Cullin, PONY binding domain"/>
    <property type="match status" value="1"/>
</dbReference>
<feature type="region of interest" description="Disordered" evidence="2">
    <location>
        <begin position="49"/>
        <end position="83"/>
    </location>
</feature>
<evidence type="ECO:0000259" key="3">
    <source>
        <dbReference type="PROSITE" id="PS50800"/>
    </source>
</evidence>
<keyword evidence="6" id="KW-1185">Reference proteome</keyword>
<feature type="domain" description="DCUN1" evidence="4">
    <location>
        <begin position="86"/>
        <end position="275"/>
    </location>
</feature>
<dbReference type="PANTHER" id="PTHR12281:SF31">
    <property type="entry name" value="DCN1-LIKE PROTEIN 3"/>
    <property type="match status" value="1"/>
</dbReference>
<accession>A0AAV0TP67</accession>
<dbReference type="PROSITE" id="PS51229">
    <property type="entry name" value="DCUN1"/>
    <property type="match status" value="1"/>
</dbReference>
<dbReference type="Gene3D" id="1.10.238.10">
    <property type="entry name" value="EF-hand"/>
    <property type="match status" value="1"/>
</dbReference>
<dbReference type="GO" id="GO:0032182">
    <property type="term" value="F:ubiquitin-like protein binding"/>
    <property type="evidence" value="ECO:0007669"/>
    <property type="project" value="TreeGrafter"/>
</dbReference>